<dbReference type="SUPFAM" id="SSF46626">
    <property type="entry name" value="Cytochrome c"/>
    <property type="match status" value="3"/>
</dbReference>
<dbReference type="Pfam" id="PF13442">
    <property type="entry name" value="Cytochrome_CBB3"/>
    <property type="match status" value="1"/>
</dbReference>
<feature type="binding site" description="covalent" evidence="9">
    <location>
        <position position="57"/>
    </location>
    <ligand>
        <name>heme c</name>
        <dbReference type="ChEBI" id="CHEBI:61717"/>
        <label>1</label>
    </ligand>
</feature>
<proteinExistence type="predicted"/>
<evidence type="ECO:0000256" key="5">
    <source>
        <dbReference type="ARBA" id="ARBA00022729"/>
    </source>
</evidence>
<gene>
    <name evidence="12" type="ORF">SAMN05216548_11816</name>
</gene>
<dbReference type="PROSITE" id="PS51007">
    <property type="entry name" value="CYTC"/>
    <property type="match status" value="3"/>
</dbReference>
<evidence type="ECO:0000256" key="10">
    <source>
        <dbReference type="PIRSR" id="PIRSR000018-51"/>
    </source>
</evidence>
<dbReference type="InterPro" id="IPR036909">
    <property type="entry name" value="Cyt_c-like_dom_sf"/>
</dbReference>
<evidence type="ECO:0000256" key="9">
    <source>
        <dbReference type="PIRSR" id="PIRSR000018-50"/>
    </source>
</evidence>
<feature type="binding site" description="axial binding residue" evidence="10">
    <location>
        <position position="207"/>
    </location>
    <ligand>
        <name>heme c</name>
        <dbReference type="ChEBI" id="CHEBI:61717"/>
        <label>2</label>
    </ligand>
    <ligandPart>
        <name>Fe</name>
        <dbReference type="ChEBI" id="CHEBI:18248"/>
    </ligandPart>
</feature>
<dbReference type="STRING" id="1855383.SAMN05216548_11816"/>
<dbReference type="EMBL" id="FOFG01000018">
    <property type="protein sequence ID" value="SER41710.1"/>
    <property type="molecule type" value="Genomic_DNA"/>
</dbReference>
<keyword evidence="6" id="KW-0677">Repeat</keyword>
<feature type="binding site" description="covalent" evidence="9">
    <location>
        <position position="206"/>
    </location>
    <ligand>
        <name>heme c</name>
        <dbReference type="ChEBI" id="CHEBI:61717"/>
        <label>2</label>
    </ligand>
</feature>
<feature type="binding site" description="covalent" evidence="9">
    <location>
        <position position="203"/>
    </location>
    <ligand>
        <name>heme c</name>
        <dbReference type="ChEBI" id="CHEBI:61717"/>
        <label>2</label>
    </ligand>
</feature>
<dbReference type="Gene3D" id="1.10.760.10">
    <property type="entry name" value="Cytochrome c-like domain"/>
    <property type="match status" value="3"/>
</dbReference>
<keyword evidence="5" id="KW-0732">Signal</keyword>
<evidence type="ECO:0000313" key="13">
    <source>
        <dbReference type="Proteomes" id="UP000199647"/>
    </source>
</evidence>
<feature type="binding site" description="covalent" evidence="9">
    <location>
        <position position="344"/>
    </location>
    <ligand>
        <name>heme c</name>
        <dbReference type="ChEBI" id="CHEBI:61717"/>
        <label>3</label>
    </ligand>
</feature>
<keyword evidence="2" id="KW-1003">Cell membrane</keyword>
<dbReference type="GO" id="GO:0009055">
    <property type="term" value="F:electron transfer activity"/>
    <property type="evidence" value="ECO:0007669"/>
    <property type="project" value="InterPro"/>
</dbReference>
<keyword evidence="13" id="KW-1185">Reference proteome</keyword>
<keyword evidence="8" id="KW-0472">Membrane</keyword>
<evidence type="ECO:0000256" key="1">
    <source>
        <dbReference type="ARBA" id="ARBA00004236"/>
    </source>
</evidence>
<evidence type="ECO:0000256" key="4">
    <source>
        <dbReference type="ARBA" id="ARBA00022723"/>
    </source>
</evidence>
<feature type="binding site" description="axial binding residue" evidence="10">
    <location>
        <position position="61"/>
    </location>
    <ligand>
        <name>heme c</name>
        <dbReference type="ChEBI" id="CHEBI:61717"/>
        <label>1</label>
    </ligand>
    <ligandPart>
        <name>Fe</name>
        <dbReference type="ChEBI" id="CHEBI:18248"/>
    </ligandPart>
</feature>
<evidence type="ECO:0000256" key="6">
    <source>
        <dbReference type="ARBA" id="ARBA00022737"/>
    </source>
</evidence>
<comment type="cofactor">
    <cofactor evidence="9">
        <name>heme c</name>
        <dbReference type="ChEBI" id="CHEBI:61717"/>
    </cofactor>
    <text evidence="9">Binds 3 heme c groups covalently per subunit.</text>
</comment>
<dbReference type="PIRSF" id="PIRSF000018">
    <property type="entry name" value="Mb_ADH_cyt_c"/>
    <property type="match status" value="1"/>
</dbReference>
<dbReference type="AlphaFoldDB" id="A0A1H9P0K9"/>
<dbReference type="PANTHER" id="PTHR35008">
    <property type="entry name" value="BLL4482 PROTEIN-RELATED"/>
    <property type="match status" value="1"/>
</dbReference>
<feature type="binding site" description="covalent" evidence="9">
    <location>
        <position position="341"/>
    </location>
    <ligand>
        <name>heme c</name>
        <dbReference type="ChEBI" id="CHEBI:61717"/>
        <label>3</label>
    </ligand>
</feature>
<evidence type="ECO:0000256" key="8">
    <source>
        <dbReference type="ARBA" id="ARBA00023136"/>
    </source>
</evidence>
<accession>A0A1H9P0K9</accession>
<dbReference type="Proteomes" id="UP000199647">
    <property type="component" value="Unassembled WGS sequence"/>
</dbReference>
<protein>
    <submittedName>
        <fullName evidence="12">Cytochrome c, mono-and diheme variants</fullName>
    </submittedName>
</protein>
<evidence type="ECO:0000256" key="7">
    <source>
        <dbReference type="ARBA" id="ARBA00023004"/>
    </source>
</evidence>
<dbReference type="InterPro" id="IPR051459">
    <property type="entry name" value="Cytochrome_c-type_DH"/>
</dbReference>
<dbReference type="Pfam" id="PF00034">
    <property type="entry name" value="Cytochrom_C"/>
    <property type="match status" value="2"/>
</dbReference>
<sequence length="446" mass="47751">MVRRILLAIVLILVIGAAIFVALGWKPAIAPVDRPQASAFKPEVLSRGAQLAALGDCTVCHTAPGGRPFAGGLAVETPFGTIHSTDITPDPETGIGRWSEAAFKRAMREGVSRDGHHLYPAFPYDHFTRTKDEDISAIYAFLMTRQPVSAKAPANDLPFPLNVRFILTGWNLLFLHRDPVADDPSQPEAWNRGKYLVESLGHCGACHTPRNALGAEKRAHAFAGGVADRWTAPALDGASPAPVPWTQESLFTYLKTGFETQHSFAAGPMAPVVSDLRAVSDDDVQAISVYIASLMGPVPPPRQQEGQRAVEMATQAGLGFTRGAPDQSRDEPGAALYASACGWCHYNADSKGSSFASRQKLGLGSVSSMPDPSNLIHVILEGIPPVEGEATPIMPGFAGSFTDRQVADLANYARAHFSTRPAWKNVDDAVKAIRSGKDIDRSASRP</sequence>
<evidence type="ECO:0000313" key="12">
    <source>
        <dbReference type="EMBL" id="SER41710.1"/>
    </source>
</evidence>
<evidence type="ECO:0000256" key="2">
    <source>
        <dbReference type="ARBA" id="ARBA00022475"/>
    </source>
</evidence>
<keyword evidence="3 9" id="KW-0349">Heme</keyword>
<evidence type="ECO:0000259" key="11">
    <source>
        <dbReference type="PROSITE" id="PS51007"/>
    </source>
</evidence>
<feature type="binding site" description="covalent" evidence="9">
    <location>
        <position position="60"/>
    </location>
    <ligand>
        <name>heme c</name>
        <dbReference type="ChEBI" id="CHEBI:61717"/>
        <label>1</label>
    </ligand>
</feature>
<dbReference type="GO" id="GO:0020037">
    <property type="term" value="F:heme binding"/>
    <property type="evidence" value="ECO:0007669"/>
    <property type="project" value="InterPro"/>
</dbReference>
<dbReference type="GO" id="GO:0016614">
    <property type="term" value="F:oxidoreductase activity, acting on CH-OH group of donors"/>
    <property type="evidence" value="ECO:0007669"/>
    <property type="project" value="InterPro"/>
</dbReference>
<dbReference type="InterPro" id="IPR009056">
    <property type="entry name" value="Cyt_c-like_dom"/>
</dbReference>
<dbReference type="InterPro" id="IPR014353">
    <property type="entry name" value="Membr-bd_ADH_cyt_c"/>
</dbReference>
<dbReference type="GO" id="GO:0005506">
    <property type="term" value="F:iron ion binding"/>
    <property type="evidence" value="ECO:0007669"/>
    <property type="project" value="InterPro"/>
</dbReference>
<reference evidence="12 13" key="1">
    <citation type="submission" date="2016-10" db="EMBL/GenBank/DDBJ databases">
        <authorList>
            <person name="de Groot N.N."/>
        </authorList>
    </citation>
    <scope>NUCLEOTIDE SEQUENCE [LARGE SCALE GENOMIC DNA]</scope>
    <source>
        <strain evidence="12 13">A52C2</strain>
    </source>
</reference>
<feature type="binding site" description="axial binding residue" evidence="10">
    <location>
        <position position="345"/>
    </location>
    <ligand>
        <name>heme c</name>
        <dbReference type="ChEBI" id="CHEBI:61717"/>
        <label>3</label>
    </ligand>
    <ligandPart>
        <name>Fe</name>
        <dbReference type="ChEBI" id="CHEBI:18248"/>
    </ligandPart>
</feature>
<organism evidence="12 13">
    <name type="scientific">Faunimonas pinastri</name>
    <dbReference type="NCBI Taxonomy" id="1855383"/>
    <lineage>
        <taxon>Bacteria</taxon>
        <taxon>Pseudomonadati</taxon>
        <taxon>Pseudomonadota</taxon>
        <taxon>Alphaproteobacteria</taxon>
        <taxon>Hyphomicrobiales</taxon>
        <taxon>Afifellaceae</taxon>
        <taxon>Faunimonas</taxon>
    </lineage>
</organism>
<feature type="domain" description="Cytochrome c" evidence="11">
    <location>
        <begin position="43"/>
        <end position="146"/>
    </location>
</feature>
<feature type="domain" description="Cytochrome c" evidence="11">
    <location>
        <begin position="188"/>
        <end position="295"/>
    </location>
</feature>
<name>A0A1H9P0K9_9HYPH</name>
<dbReference type="RefSeq" id="WP_238858410.1">
    <property type="nucleotide sequence ID" value="NZ_FOFG01000018.1"/>
</dbReference>
<feature type="domain" description="Cytochrome c" evidence="11">
    <location>
        <begin position="328"/>
        <end position="417"/>
    </location>
</feature>
<dbReference type="GO" id="GO:0005886">
    <property type="term" value="C:plasma membrane"/>
    <property type="evidence" value="ECO:0007669"/>
    <property type="project" value="UniProtKB-SubCell"/>
</dbReference>
<keyword evidence="4 10" id="KW-0479">Metal-binding</keyword>
<keyword evidence="7 10" id="KW-0408">Iron</keyword>
<comment type="subcellular location">
    <subcellularLocation>
        <location evidence="1">Cell membrane</location>
    </subcellularLocation>
</comment>
<dbReference type="PANTHER" id="PTHR35008:SF8">
    <property type="entry name" value="ALCOHOL DEHYDROGENASE CYTOCHROME C SUBUNIT"/>
    <property type="match status" value="1"/>
</dbReference>
<evidence type="ECO:0000256" key="3">
    <source>
        <dbReference type="ARBA" id="ARBA00022617"/>
    </source>
</evidence>